<dbReference type="GO" id="GO:0007005">
    <property type="term" value="P:mitochondrion organization"/>
    <property type="evidence" value="ECO:0007669"/>
    <property type="project" value="InterPro"/>
</dbReference>
<protein>
    <recommendedName>
        <fullName evidence="5">CHCH domain-containing protein</fullName>
    </recommendedName>
</protein>
<reference evidence="3 4" key="1">
    <citation type="submission" date="2020-04" db="EMBL/GenBank/DDBJ databases">
        <authorList>
            <person name="Wallbank WR R."/>
            <person name="Pardo Diaz C."/>
            <person name="Kozak K."/>
            <person name="Martin S."/>
            <person name="Jiggins C."/>
            <person name="Moest M."/>
            <person name="Warren A I."/>
            <person name="Byers J.R.P. K."/>
            <person name="Montejo-Kovacevich G."/>
            <person name="Yen C E."/>
        </authorList>
    </citation>
    <scope>NUCLEOTIDE SEQUENCE [LARGE SCALE GENOMIC DNA]</scope>
</reference>
<dbReference type="PANTHER" id="PTHR13523">
    <property type="entry name" value="COILED-COIL-HELIX-COILED-COIL-HELIX DOMAIN CONTAINING 2/NUR77"/>
    <property type="match status" value="1"/>
</dbReference>
<gene>
    <name evidence="1" type="ORF">APLA_LOCUS1076</name>
    <name evidence="2" type="ORF">APLA_LOCUS17883</name>
</gene>
<organism evidence="1 4">
    <name type="scientific">Arctia plantaginis</name>
    <name type="common">Wood tiger moth</name>
    <name type="synonym">Phalaena plantaginis</name>
    <dbReference type="NCBI Taxonomy" id="874455"/>
    <lineage>
        <taxon>Eukaryota</taxon>
        <taxon>Metazoa</taxon>
        <taxon>Ecdysozoa</taxon>
        <taxon>Arthropoda</taxon>
        <taxon>Hexapoda</taxon>
        <taxon>Insecta</taxon>
        <taxon>Pterygota</taxon>
        <taxon>Neoptera</taxon>
        <taxon>Endopterygota</taxon>
        <taxon>Lepidoptera</taxon>
        <taxon>Glossata</taxon>
        <taxon>Ditrysia</taxon>
        <taxon>Noctuoidea</taxon>
        <taxon>Erebidae</taxon>
        <taxon>Arctiinae</taxon>
        <taxon>Arctia</taxon>
    </lineage>
</organism>
<dbReference type="Proteomes" id="UP000494106">
    <property type="component" value="Unassembled WGS sequence"/>
</dbReference>
<dbReference type="EMBL" id="CADEBC010000858">
    <property type="protein sequence ID" value="CAB3261442.1"/>
    <property type="molecule type" value="Genomic_DNA"/>
</dbReference>
<evidence type="ECO:0000313" key="3">
    <source>
        <dbReference type="Proteomes" id="UP000494106"/>
    </source>
</evidence>
<dbReference type="InterPro" id="IPR055304">
    <property type="entry name" value="CHCHD2/10-like"/>
</dbReference>
<dbReference type="PANTHER" id="PTHR13523:SF2">
    <property type="entry name" value="COILED-COIL-HELIX-COILED-COIL-HELIX DOMAIN CONTAINING 2, ISOFORM A-RELATED"/>
    <property type="match status" value="1"/>
</dbReference>
<dbReference type="GO" id="GO:0005739">
    <property type="term" value="C:mitochondrion"/>
    <property type="evidence" value="ECO:0007669"/>
    <property type="project" value="TreeGrafter"/>
</dbReference>
<proteinExistence type="predicted"/>
<evidence type="ECO:0000313" key="2">
    <source>
        <dbReference type="EMBL" id="CAB3261442.1"/>
    </source>
</evidence>
<dbReference type="EMBL" id="CADEBD010000051">
    <property type="protein sequence ID" value="CAB3221949.1"/>
    <property type="molecule type" value="Genomic_DNA"/>
</dbReference>
<dbReference type="PROSITE" id="PS51808">
    <property type="entry name" value="CHCH"/>
    <property type="match status" value="1"/>
</dbReference>
<accession>A0A8S0YR86</accession>
<evidence type="ECO:0008006" key="5">
    <source>
        <dbReference type="Google" id="ProtNLM"/>
    </source>
</evidence>
<evidence type="ECO:0000313" key="4">
    <source>
        <dbReference type="Proteomes" id="UP000494256"/>
    </source>
</evidence>
<dbReference type="OrthoDB" id="1106148at2759"/>
<dbReference type="AlphaFoldDB" id="A0A8S0YR86"/>
<name>A0A8S0YR86_ARCPL</name>
<sequence>MVVAPRRSVFRDAAAVAGGVTVGTTMGHLAGEAITSLFGGGRRQQVEQALPPNYNYDQEPSGPCAYEISQFLSCATNRPNIEECEGFKQALLECKRRNRIP</sequence>
<dbReference type="GO" id="GO:0005634">
    <property type="term" value="C:nucleus"/>
    <property type="evidence" value="ECO:0007669"/>
    <property type="project" value="TreeGrafter"/>
</dbReference>
<keyword evidence="3" id="KW-1185">Reference proteome</keyword>
<comment type="caution">
    <text evidence="1">The sequence shown here is derived from an EMBL/GenBank/DDBJ whole genome shotgun (WGS) entry which is preliminary data.</text>
</comment>
<dbReference type="Proteomes" id="UP000494256">
    <property type="component" value="Unassembled WGS sequence"/>
</dbReference>
<evidence type="ECO:0000313" key="1">
    <source>
        <dbReference type="EMBL" id="CAB3221949.1"/>
    </source>
</evidence>